<feature type="region of interest" description="Disordered" evidence="1">
    <location>
        <begin position="59"/>
        <end position="78"/>
    </location>
</feature>
<feature type="region of interest" description="Disordered" evidence="1">
    <location>
        <begin position="185"/>
        <end position="205"/>
    </location>
</feature>
<feature type="region of interest" description="Disordered" evidence="1">
    <location>
        <begin position="89"/>
        <end position="122"/>
    </location>
</feature>
<feature type="region of interest" description="Disordered" evidence="1">
    <location>
        <begin position="1"/>
        <end position="42"/>
    </location>
</feature>
<dbReference type="EMBL" id="KV425968">
    <property type="protein sequence ID" value="KZV94694.1"/>
    <property type="molecule type" value="Genomic_DNA"/>
</dbReference>
<proteinExistence type="predicted"/>
<dbReference type="InParanoid" id="A0A165JDK7"/>
<organism evidence="2 3">
    <name type="scientific">Exidia glandulosa HHB12029</name>
    <dbReference type="NCBI Taxonomy" id="1314781"/>
    <lineage>
        <taxon>Eukaryota</taxon>
        <taxon>Fungi</taxon>
        <taxon>Dikarya</taxon>
        <taxon>Basidiomycota</taxon>
        <taxon>Agaricomycotina</taxon>
        <taxon>Agaricomycetes</taxon>
        <taxon>Auriculariales</taxon>
        <taxon>Exidiaceae</taxon>
        <taxon>Exidia</taxon>
    </lineage>
</organism>
<protein>
    <submittedName>
        <fullName evidence="2">Uncharacterized protein</fullName>
    </submittedName>
</protein>
<accession>A0A165JDK7</accession>
<dbReference type="Proteomes" id="UP000077266">
    <property type="component" value="Unassembled WGS sequence"/>
</dbReference>
<evidence type="ECO:0000256" key="1">
    <source>
        <dbReference type="SAM" id="MobiDB-lite"/>
    </source>
</evidence>
<feature type="compositionally biased region" description="Basic and acidic residues" evidence="1">
    <location>
        <begin position="98"/>
        <end position="110"/>
    </location>
</feature>
<feature type="compositionally biased region" description="Polar residues" evidence="1">
    <location>
        <begin position="111"/>
        <end position="122"/>
    </location>
</feature>
<dbReference type="AlphaFoldDB" id="A0A165JDK7"/>
<keyword evidence="3" id="KW-1185">Reference proteome</keyword>
<evidence type="ECO:0000313" key="2">
    <source>
        <dbReference type="EMBL" id="KZV94694.1"/>
    </source>
</evidence>
<reference evidence="2 3" key="1">
    <citation type="journal article" date="2016" name="Mol. Biol. Evol.">
        <title>Comparative Genomics of Early-Diverging Mushroom-Forming Fungi Provides Insights into the Origins of Lignocellulose Decay Capabilities.</title>
        <authorList>
            <person name="Nagy L.G."/>
            <person name="Riley R."/>
            <person name="Tritt A."/>
            <person name="Adam C."/>
            <person name="Daum C."/>
            <person name="Floudas D."/>
            <person name="Sun H."/>
            <person name="Yadav J.S."/>
            <person name="Pangilinan J."/>
            <person name="Larsson K.H."/>
            <person name="Matsuura K."/>
            <person name="Barry K."/>
            <person name="Labutti K."/>
            <person name="Kuo R."/>
            <person name="Ohm R.A."/>
            <person name="Bhattacharya S.S."/>
            <person name="Shirouzu T."/>
            <person name="Yoshinaga Y."/>
            <person name="Martin F.M."/>
            <person name="Grigoriev I.V."/>
            <person name="Hibbett D.S."/>
        </authorList>
    </citation>
    <scope>NUCLEOTIDE SEQUENCE [LARGE SCALE GENOMIC DNA]</scope>
    <source>
        <strain evidence="2 3">HHB12029</strain>
    </source>
</reference>
<name>A0A165JDK7_EXIGL</name>
<feature type="compositionally biased region" description="Basic and acidic residues" evidence="1">
    <location>
        <begin position="1"/>
        <end position="17"/>
    </location>
</feature>
<evidence type="ECO:0000313" key="3">
    <source>
        <dbReference type="Proteomes" id="UP000077266"/>
    </source>
</evidence>
<sequence>MQVSRRLERHGLPHEYGKTGGHTRRHALGRESLPSSCHDTRASKERALNIAPTPAQRVEVANAAPGPDTPYTPSRRHPKRLCQILRGRVQSSTRCAKPSRDRFARPRDPSRSSLNNGASAHATCSNAQISRLTSRASLLVEIALARRRARHPLVQLDPDAVRYPDVSHALETLFTASSLSSASLGRETAEISSSRSRPHRSPDPQLHASLQIHQLSTPGPSLIHLPNSLAALFTRRRYF</sequence>
<gene>
    <name evidence="2" type="ORF">EXIGLDRAFT_736444</name>
</gene>